<dbReference type="EMBL" id="WSFO01000001">
    <property type="protein sequence ID" value="KAE9632793.1"/>
    <property type="molecule type" value="Genomic_DNA"/>
</dbReference>
<proteinExistence type="predicted"/>
<comment type="caution">
    <text evidence="1">The sequence shown here is derived from an EMBL/GenBank/DDBJ whole genome shotgun (WGS) entry which is preliminary data.</text>
</comment>
<gene>
    <name evidence="1" type="ORF">GP644_03195</name>
</gene>
<dbReference type="RefSeq" id="WP_158976981.1">
    <property type="nucleotide sequence ID" value="NZ_WSFO01000001.1"/>
</dbReference>
<protein>
    <submittedName>
        <fullName evidence="1">Uncharacterized protein</fullName>
    </submittedName>
</protein>
<evidence type="ECO:0000313" key="2">
    <source>
        <dbReference type="Proteomes" id="UP000441586"/>
    </source>
</evidence>
<accession>A0A6A4RH65</accession>
<dbReference type="Proteomes" id="UP000441586">
    <property type="component" value="Unassembled WGS sequence"/>
</dbReference>
<dbReference type="AlphaFoldDB" id="A0A6A4RH65"/>
<evidence type="ECO:0000313" key="1">
    <source>
        <dbReference type="EMBL" id="KAE9632793.1"/>
    </source>
</evidence>
<organism evidence="1 2">
    <name type="scientific">Parasedimentitalea maritima</name>
    <dbReference type="NCBI Taxonomy" id="2578117"/>
    <lineage>
        <taxon>Bacteria</taxon>
        <taxon>Pseudomonadati</taxon>
        <taxon>Pseudomonadota</taxon>
        <taxon>Alphaproteobacteria</taxon>
        <taxon>Rhodobacterales</taxon>
        <taxon>Paracoccaceae</taxon>
        <taxon>Parasedimentitalea</taxon>
    </lineage>
</organism>
<name>A0A6A4RH65_9RHOB</name>
<sequence length="50" mass="6005">MTNRKLYLGPLTDNRRWDKVDIRADDVFVVTPSEMWNHLDANHRVSAFFR</sequence>
<reference evidence="1 2" key="1">
    <citation type="submission" date="2019-12" db="EMBL/GenBank/DDBJ databases">
        <authorList>
            <person name="Zhang Y.-J."/>
        </authorList>
    </citation>
    <scope>NUCLEOTIDE SEQUENCE [LARGE SCALE GENOMIC DNA]</scope>
    <source>
        <strain evidence="1 2">H18S-6</strain>
    </source>
</reference>